<evidence type="ECO:0000313" key="8">
    <source>
        <dbReference type="Proteomes" id="UP001529510"/>
    </source>
</evidence>
<evidence type="ECO:0000259" key="6">
    <source>
        <dbReference type="Pfam" id="PF11618"/>
    </source>
</evidence>
<accession>A0ABD0N594</accession>
<dbReference type="Pfam" id="PF11618">
    <property type="entry name" value="C2-C2_1"/>
    <property type="match status" value="1"/>
</dbReference>
<comment type="similarity">
    <text evidence="2">Belongs to the RPGRIP1 family.</text>
</comment>
<dbReference type="GO" id="GO:0005929">
    <property type="term" value="C:cilium"/>
    <property type="evidence" value="ECO:0007669"/>
    <property type="project" value="UniProtKB-SubCell"/>
</dbReference>
<evidence type="ECO:0000313" key="7">
    <source>
        <dbReference type="EMBL" id="KAL0157298.1"/>
    </source>
</evidence>
<dbReference type="InterPro" id="IPR031139">
    <property type="entry name" value="RPGRIP1_fam"/>
</dbReference>
<dbReference type="InterPro" id="IPR035892">
    <property type="entry name" value="C2_domain_sf"/>
</dbReference>
<keyword evidence="4" id="KW-0969">Cilium</keyword>
<dbReference type="Gene3D" id="2.60.40.150">
    <property type="entry name" value="C2 domain"/>
    <property type="match status" value="1"/>
</dbReference>
<gene>
    <name evidence="7" type="ORF">M9458_048544</name>
</gene>
<evidence type="ECO:0000256" key="5">
    <source>
        <dbReference type="ARBA" id="ARBA00023273"/>
    </source>
</evidence>
<dbReference type="PANTHER" id="PTHR14240:SF1">
    <property type="entry name" value="PROTEIN FANTOM-RELATED"/>
    <property type="match status" value="1"/>
</dbReference>
<sequence length="160" mass="17628">YSPRNYKQTIPLQYTWTGLEQESVQPTAEGAIITHLRGGESLLEIHLTGATFTPLGLRLMGQGTGDHQGVATFCTYGFLDFETLSTSLISGGQPNYGFTSHYALSEFDLEKLRIQGGSITVELHQALGGVQFMTRGKARISLMGTVQRRGERMKNRTNIT</sequence>
<feature type="domain" description="RPGR-interacting protein 1 first C2" evidence="6">
    <location>
        <begin position="34"/>
        <end position="159"/>
    </location>
</feature>
<keyword evidence="8" id="KW-1185">Reference proteome</keyword>
<evidence type="ECO:0000256" key="3">
    <source>
        <dbReference type="ARBA" id="ARBA00023054"/>
    </source>
</evidence>
<reference evidence="7 8" key="1">
    <citation type="submission" date="2024-05" db="EMBL/GenBank/DDBJ databases">
        <title>Genome sequencing and assembly of Indian major carp, Cirrhinus mrigala (Hamilton, 1822).</title>
        <authorList>
            <person name="Mohindra V."/>
            <person name="Chowdhury L.M."/>
            <person name="Lal K."/>
            <person name="Jena J.K."/>
        </authorList>
    </citation>
    <scope>NUCLEOTIDE SEQUENCE [LARGE SCALE GENOMIC DNA]</scope>
    <source>
        <strain evidence="7">CM1030</strain>
        <tissue evidence="7">Blood</tissue>
    </source>
</reference>
<dbReference type="InterPro" id="IPR021656">
    <property type="entry name" value="C2-C2_1"/>
</dbReference>
<keyword evidence="3" id="KW-0175">Coiled coil</keyword>
<evidence type="ECO:0000256" key="2">
    <source>
        <dbReference type="ARBA" id="ARBA00006042"/>
    </source>
</evidence>
<dbReference type="AlphaFoldDB" id="A0ABD0N594"/>
<keyword evidence="5" id="KW-0966">Cell projection</keyword>
<feature type="non-terminal residue" evidence="7">
    <location>
        <position position="160"/>
    </location>
</feature>
<evidence type="ECO:0000256" key="4">
    <source>
        <dbReference type="ARBA" id="ARBA00023069"/>
    </source>
</evidence>
<dbReference type="PANTHER" id="PTHR14240">
    <property type="entry name" value="RETINITIS PIGMENTOSA GTPASE REGULATOR-INTERACTING PROTEIN"/>
    <property type="match status" value="1"/>
</dbReference>
<evidence type="ECO:0000256" key="1">
    <source>
        <dbReference type="ARBA" id="ARBA00004138"/>
    </source>
</evidence>
<dbReference type="SUPFAM" id="SSF49562">
    <property type="entry name" value="C2 domain (Calcium/lipid-binding domain, CaLB)"/>
    <property type="match status" value="1"/>
</dbReference>
<name>A0ABD0N594_CIRMR</name>
<proteinExistence type="inferred from homology"/>
<organism evidence="7 8">
    <name type="scientific">Cirrhinus mrigala</name>
    <name type="common">Mrigala</name>
    <dbReference type="NCBI Taxonomy" id="683832"/>
    <lineage>
        <taxon>Eukaryota</taxon>
        <taxon>Metazoa</taxon>
        <taxon>Chordata</taxon>
        <taxon>Craniata</taxon>
        <taxon>Vertebrata</taxon>
        <taxon>Euteleostomi</taxon>
        <taxon>Actinopterygii</taxon>
        <taxon>Neopterygii</taxon>
        <taxon>Teleostei</taxon>
        <taxon>Ostariophysi</taxon>
        <taxon>Cypriniformes</taxon>
        <taxon>Cyprinidae</taxon>
        <taxon>Labeoninae</taxon>
        <taxon>Labeonini</taxon>
        <taxon>Cirrhinus</taxon>
    </lineage>
</organism>
<dbReference type="EMBL" id="JAMKFB020000024">
    <property type="protein sequence ID" value="KAL0157298.1"/>
    <property type="molecule type" value="Genomic_DNA"/>
</dbReference>
<dbReference type="GO" id="GO:0005856">
    <property type="term" value="C:cytoskeleton"/>
    <property type="evidence" value="ECO:0007669"/>
    <property type="project" value="UniProtKB-ARBA"/>
</dbReference>
<feature type="non-terminal residue" evidence="7">
    <location>
        <position position="1"/>
    </location>
</feature>
<comment type="caution">
    <text evidence="7">The sequence shown here is derived from an EMBL/GenBank/DDBJ whole genome shotgun (WGS) entry which is preliminary data.</text>
</comment>
<protein>
    <recommendedName>
        <fullName evidence="6">RPGR-interacting protein 1 first C2 domain-containing protein</fullName>
    </recommendedName>
</protein>
<dbReference type="Proteomes" id="UP001529510">
    <property type="component" value="Unassembled WGS sequence"/>
</dbReference>
<comment type="subcellular location">
    <subcellularLocation>
        <location evidence="1">Cell projection</location>
        <location evidence="1">Cilium</location>
    </subcellularLocation>
</comment>